<dbReference type="PATRIC" id="fig|1217721.7.peg.169"/>
<dbReference type="InterPro" id="IPR036291">
    <property type="entry name" value="NAD(P)-bd_dom_sf"/>
</dbReference>
<feature type="domain" description="NAD-dependent epimerase/dehydratase" evidence="1">
    <location>
        <begin position="3"/>
        <end position="212"/>
    </location>
</feature>
<evidence type="ECO:0000313" key="2">
    <source>
        <dbReference type="EMBL" id="AIF45906.1"/>
    </source>
</evidence>
<gene>
    <name evidence="2" type="ORF">HY57_00810</name>
</gene>
<dbReference type="STRING" id="1217721.HY57_00810"/>
<dbReference type="EMBL" id="CP008884">
    <property type="protein sequence ID" value="AIF45906.1"/>
    <property type="molecule type" value="Genomic_DNA"/>
</dbReference>
<dbReference type="SUPFAM" id="SSF51735">
    <property type="entry name" value="NAD(P)-binding Rossmann-fold domains"/>
    <property type="match status" value="1"/>
</dbReference>
<reference evidence="2 3" key="1">
    <citation type="submission" date="2014-07" db="EMBL/GenBank/DDBJ databases">
        <title>Complete Genome Sequence of Dyella japonica Strain A8 Isolated from Malaysian Tropical Soil.</title>
        <authorList>
            <person name="Hui R.K.H."/>
            <person name="Chen J.-W."/>
            <person name="Chan K.-G."/>
            <person name="Leung F.C.C."/>
        </authorList>
    </citation>
    <scope>NUCLEOTIDE SEQUENCE [LARGE SCALE GENOMIC DNA]</scope>
    <source>
        <strain evidence="2 3">A8</strain>
    </source>
</reference>
<dbReference type="AlphaFoldDB" id="A0A075JUW4"/>
<evidence type="ECO:0000259" key="1">
    <source>
        <dbReference type="Pfam" id="PF01370"/>
    </source>
</evidence>
<protein>
    <submittedName>
        <fullName evidence="2">NAD-dependent epimerase</fullName>
    </submittedName>
</protein>
<dbReference type="HOGENOM" id="CLU_054225_0_0_6"/>
<dbReference type="InterPro" id="IPR050177">
    <property type="entry name" value="Lipid_A_modif_metabolic_enz"/>
</dbReference>
<dbReference type="Gene3D" id="3.40.50.720">
    <property type="entry name" value="NAD(P)-binding Rossmann-like Domain"/>
    <property type="match status" value="1"/>
</dbReference>
<dbReference type="InterPro" id="IPR001509">
    <property type="entry name" value="Epimerase_deHydtase"/>
</dbReference>
<organism evidence="2 3">
    <name type="scientific">Dyella japonica A8</name>
    <dbReference type="NCBI Taxonomy" id="1217721"/>
    <lineage>
        <taxon>Bacteria</taxon>
        <taxon>Pseudomonadati</taxon>
        <taxon>Pseudomonadota</taxon>
        <taxon>Gammaproteobacteria</taxon>
        <taxon>Lysobacterales</taxon>
        <taxon>Rhodanobacteraceae</taxon>
        <taxon>Dyella</taxon>
    </lineage>
</organism>
<keyword evidence="3" id="KW-1185">Reference proteome</keyword>
<dbReference type="OrthoDB" id="9801056at2"/>
<name>A0A075JUW4_9GAMM</name>
<accession>A0A075JUW4</accession>
<dbReference type="KEGG" id="dja:HY57_00810"/>
<evidence type="ECO:0000313" key="3">
    <source>
        <dbReference type="Proteomes" id="UP000027987"/>
    </source>
</evidence>
<proteinExistence type="predicted"/>
<dbReference type="PANTHER" id="PTHR43245">
    <property type="entry name" value="BIFUNCTIONAL POLYMYXIN RESISTANCE PROTEIN ARNA"/>
    <property type="match status" value="1"/>
</dbReference>
<sequence length="328" mass="36213">MRMLVTGSSGHLGEALVRTLQGTGHEVIGLDVVEGPYTHRVGSIADRAFVRRCIAGVATVFHPATLHKPHVATHTRQDFLDVNLTGTLNLLEEAVSTGVESFVYTSTTSVFGDALTPKSSDPAVWVTEDMAAVPKNIYGVTKAAAEDLCQLFQRNQGLSTMVLRTSRFFPEEDDDRTARARYTDDNLKANEYLYRRVDIEDVVSAHLLAARRAPMLGFRRYIISATTPFAQEDLAGLRVHAPLVVRRRVPGYEAVYAQHGWTMAQGIDRVYVNQRAREELGWAPRHDFAALMTRLQAGGDIRSALAREVGSKGYHAEVFGDGPYPVES</sequence>
<dbReference type="Proteomes" id="UP000027987">
    <property type="component" value="Chromosome"/>
</dbReference>
<dbReference type="Pfam" id="PF01370">
    <property type="entry name" value="Epimerase"/>
    <property type="match status" value="1"/>
</dbReference>
<dbReference type="PANTHER" id="PTHR43245:SF54">
    <property type="entry name" value="BLL0593 PROTEIN"/>
    <property type="match status" value="1"/>
</dbReference>